<dbReference type="InterPro" id="IPR039914">
    <property type="entry name" value="SRP9-like"/>
</dbReference>
<dbReference type="Pfam" id="PF05486">
    <property type="entry name" value="SRP9-21"/>
    <property type="match status" value="1"/>
</dbReference>
<proteinExistence type="predicted"/>
<dbReference type="InterPro" id="IPR009018">
    <property type="entry name" value="Signal_recog_particle_SRP9/14"/>
</dbReference>
<feature type="compositionally biased region" description="Basic residues" evidence="1">
    <location>
        <begin position="104"/>
        <end position="113"/>
    </location>
</feature>
<gene>
    <name evidence="3" type="ORF">LRAMOSA01673</name>
</gene>
<dbReference type="Gene3D" id="3.30.720.10">
    <property type="entry name" value="Signal recognition particle alu RNA binding heterodimer, srp9/1"/>
    <property type="match status" value="1"/>
</dbReference>
<dbReference type="GO" id="GO:0006614">
    <property type="term" value="P:SRP-dependent cotranslational protein targeting to membrane"/>
    <property type="evidence" value="ECO:0007669"/>
    <property type="project" value="InterPro"/>
</dbReference>
<feature type="domain" description="SRP9" evidence="2">
    <location>
        <begin position="3"/>
        <end position="72"/>
    </location>
</feature>
<dbReference type="SUPFAM" id="SSF54762">
    <property type="entry name" value="Signal recognition particle alu RNA binding heterodimer, SRP9/14"/>
    <property type="match status" value="1"/>
</dbReference>
<dbReference type="InterPro" id="IPR039432">
    <property type="entry name" value="SRP9_dom"/>
</dbReference>
<accession>A0A077WKS9</accession>
<dbReference type="GO" id="GO:0005786">
    <property type="term" value="C:signal recognition particle, endoplasmic reticulum targeting"/>
    <property type="evidence" value="ECO:0007669"/>
    <property type="project" value="TreeGrafter"/>
</dbReference>
<dbReference type="OrthoDB" id="360923at2759"/>
<evidence type="ECO:0000259" key="2">
    <source>
        <dbReference type="Pfam" id="PF05486"/>
    </source>
</evidence>
<feature type="region of interest" description="Disordered" evidence="1">
    <location>
        <begin position="82"/>
        <end position="113"/>
    </location>
</feature>
<evidence type="ECO:0000313" key="3">
    <source>
        <dbReference type="EMBL" id="CDS07724.1"/>
    </source>
</evidence>
<dbReference type="PANTHER" id="PTHR12834">
    <property type="entry name" value="SIGNAL RECOGNITION PARTICLE 9 KDA PROTEIN"/>
    <property type="match status" value="1"/>
</dbReference>
<reference evidence="3" key="1">
    <citation type="journal article" date="2014" name="Genome Announc.">
        <title>De novo whole-genome sequence and genome annotation of Lichtheimia ramosa.</title>
        <authorList>
            <person name="Linde J."/>
            <person name="Schwartze V."/>
            <person name="Binder U."/>
            <person name="Lass-Florl C."/>
            <person name="Voigt K."/>
            <person name="Horn F."/>
        </authorList>
    </citation>
    <scope>NUCLEOTIDE SEQUENCE</scope>
    <source>
        <strain evidence="3">JMRC FSU:6197</strain>
    </source>
</reference>
<name>A0A077WKS9_9FUNG</name>
<evidence type="ECO:0000256" key="1">
    <source>
        <dbReference type="SAM" id="MobiDB-lite"/>
    </source>
</evidence>
<organism evidence="3">
    <name type="scientific">Lichtheimia ramosa</name>
    <dbReference type="NCBI Taxonomy" id="688394"/>
    <lineage>
        <taxon>Eukaryota</taxon>
        <taxon>Fungi</taxon>
        <taxon>Fungi incertae sedis</taxon>
        <taxon>Mucoromycota</taxon>
        <taxon>Mucoromycotina</taxon>
        <taxon>Mucoromycetes</taxon>
        <taxon>Mucorales</taxon>
        <taxon>Lichtheimiaceae</taxon>
        <taxon>Lichtheimia</taxon>
    </lineage>
</organism>
<sequence length="113" mass="13132">MYISNWDEFQKAVEELYTTSPERTRYVSRFRHSDGELILKVTDDRKIVKYKTNQATDLKRFTRLNLSLMCKMQNRVLEEPAVVQPSATAQPEAVPASSSPKPQQKSKKNKKKK</sequence>
<dbReference type="AlphaFoldDB" id="A0A077WKS9"/>
<dbReference type="PANTHER" id="PTHR12834:SF12">
    <property type="entry name" value="SIGNAL RECOGNITION PARTICLE 9 KDA PROTEIN"/>
    <property type="match status" value="1"/>
</dbReference>
<dbReference type="FunFam" id="3.30.720.10:FF:000008">
    <property type="entry name" value="Unplaced genomic scaffold supercont1.11, whole genome shotgun sequence"/>
    <property type="match status" value="1"/>
</dbReference>
<protein>
    <recommendedName>
        <fullName evidence="2">SRP9 domain-containing protein</fullName>
    </recommendedName>
</protein>
<dbReference type="EMBL" id="LK023324">
    <property type="protein sequence ID" value="CDS07724.1"/>
    <property type="molecule type" value="Genomic_DNA"/>
</dbReference>
<dbReference type="GO" id="GO:0008312">
    <property type="term" value="F:7S RNA binding"/>
    <property type="evidence" value="ECO:0007669"/>
    <property type="project" value="InterPro"/>
</dbReference>